<dbReference type="RefSeq" id="WP_145277062.1">
    <property type="nucleotide sequence ID" value="NZ_CP036426.1"/>
</dbReference>
<dbReference type="CDD" id="cd03801">
    <property type="entry name" value="GT4_PimA-like"/>
    <property type="match status" value="1"/>
</dbReference>
<keyword evidence="2 4" id="KW-0808">Transferase</keyword>
<evidence type="ECO:0000256" key="2">
    <source>
        <dbReference type="ARBA" id="ARBA00022679"/>
    </source>
</evidence>
<organism evidence="4 5">
    <name type="scientific">Tautonia plasticadhaerens</name>
    <dbReference type="NCBI Taxonomy" id="2527974"/>
    <lineage>
        <taxon>Bacteria</taxon>
        <taxon>Pseudomonadati</taxon>
        <taxon>Planctomycetota</taxon>
        <taxon>Planctomycetia</taxon>
        <taxon>Isosphaerales</taxon>
        <taxon>Isosphaeraceae</taxon>
        <taxon>Tautonia</taxon>
    </lineage>
</organism>
<accession>A0A518HCE8</accession>
<dbReference type="GO" id="GO:0016757">
    <property type="term" value="F:glycosyltransferase activity"/>
    <property type="evidence" value="ECO:0007669"/>
    <property type="project" value="UniProtKB-KW"/>
</dbReference>
<name>A0A518HCE8_9BACT</name>
<protein>
    <submittedName>
        <fullName evidence="4">Alpha-D-kanosaminyltransferase</fullName>
        <ecNumber evidence="4">2.4.1.301</ecNumber>
    </submittedName>
</protein>
<dbReference type="PANTHER" id="PTHR12526:SF510">
    <property type="entry name" value="D-INOSITOL 3-PHOSPHATE GLYCOSYLTRANSFERASE"/>
    <property type="match status" value="1"/>
</dbReference>
<dbReference type="EMBL" id="CP036426">
    <property type="protein sequence ID" value="QDV38517.1"/>
    <property type="molecule type" value="Genomic_DNA"/>
</dbReference>
<gene>
    <name evidence="4" type="primary">kanE_8</name>
    <name evidence="4" type="ORF">ElP_64720</name>
</gene>
<sequence length="448" mass="48009">MTQASASTSARPTGPGGPADAVPEVAIVAQHASLEFGGEAALPFHFFRVLRKRGVGARLVVHERCRDAVAGAFPDDLDRVVFVPDRAIHRLLWRVGSVLPGRVAAMTTDTLLTLVTQWQLRRAARDLIRDHGVGLVHQPIPVSPKAPSLIGGLGVPVIIGPMNGGMDFPDAFRGYDGAATRLLYQVGRRASWLAHRLIPGKLRADALLVANRRTALALPSGARGEVIELVENGVDLDVWDAPDDPRPDSDRDGLPRFAFLGRLVDWKAVDLLLEAFARVVAQAPALLEILGDGPMRPSLEEKARGLGLIGGDGPDRVEFLGWQPQAECSRRLSRADALVLPSLYECGGAVVLEAMAMARPVVATDWGGPADYLDPSCGILVPPDSREGFVSGLASAMLRLAGDPDLRRRMGAAGRRKVVDQYAWDRKAEAILAIYARVASRAPGRPVG</sequence>
<evidence type="ECO:0000256" key="3">
    <source>
        <dbReference type="SAM" id="MobiDB-lite"/>
    </source>
</evidence>
<keyword evidence="1 4" id="KW-0328">Glycosyltransferase</keyword>
<keyword evidence="5" id="KW-1185">Reference proteome</keyword>
<evidence type="ECO:0000313" key="5">
    <source>
        <dbReference type="Proteomes" id="UP000317835"/>
    </source>
</evidence>
<dbReference type="Proteomes" id="UP000317835">
    <property type="component" value="Chromosome"/>
</dbReference>
<dbReference type="Pfam" id="PF13692">
    <property type="entry name" value="Glyco_trans_1_4"/>
    <property type="match status" value="1"/>
</dbReference>
<dbReference type="PANTHER" id="PTHR12526">
    <property type="entry name" value="GLYCOSYLTRANSFERASE"/>
    <property type="match status" value="1"/>
</dbReference>
<dbReference type="Gene3D" id="3.40.50.2000">
    <property type="entry name" value="Glycogen Phosphorylase B"/>
    <property type="match status" value="2"/>
</dbReference>
<evidence type="ECO:0000313" key="4">
    <source>
        <dbReference type="EMBL" id="QDV38517.1"/>
    </source>
</evidence>
<dbReference type="OrthoDB" id="9790710at2"/>
<evidence type="ECO:0000256" key="1">
    <source>
        <dbReference type="ARBA" id="ARBA00022676"/>
    </source>
</evidence>
<feature type="region of interest" description="Disordered" evidence="3">
    <location>
        <begin position="1"/>
        <end position="21"/>
    </location>
</feature>
<dbReference type="AlphaFoldDB" id="A0A518HCE8"/>
<dbReference type="EC" id="2.4.1.301" evidence="4"/>
<reference evidence="4 5" key="1">
    <citation type="submission" date="2019-02" db="EMBL/GenBank/DDBJ databases">
        <title>Deep-cultivation of Planctomycetes and their phenomic and genomic characterization uncovers novel biology.</title>
        <authorList>
            <person name="Wiegand S."/>
            <person name="Jogler M."/>
            <person name="Boedeker C."/>
            <person name="Pinto D."/>
            <person name="Vollmers J."/>
            <person name="Rivas-Marin E."/>
            <person name="Kohn T."/>
            <person name="Peeters S.H."/>
            <person name="Heuer A."/>
            <person name="Rast P."/>
            <person name="Oberbeckmann S."/>
            <person name="Bunk B."/>
            <person name="Jeske O."/>
            <person name="Meyerdierks A."/>
            <person name="Storesund J.E."/>
            <person name="Kallscheuer N."/>
            <person name="Luecker S."/>
            <person name="Lage O.M."/>
            <person name="Pohl T."/>
            <person name="Merkel B.J."/>
            <person name="Hornburger P."/>
            <person name="Mueller R.-W."/>
            <person name="Bruemmer F."/>
            <person name="Labrenz M."/>
            <person name="Spormann A.M."/>
            <person name="Op den Camp H."/>
            <person name="Overmann J."/>
            <person name="Amann R."/>
            <person name="Jetten M.S.M."/>
            <person name="Mascher T."/>
            <person name="Medema M.H."/>
            <person name="Devos D.P."/>
            <person name="Kaster A.-K."/>
            <person name="Ovreas L."/>
            <person name="Rohde M."/>
            <person name="Galperin M.Y."/>
            <person name="Jogler C."/>
        </authorList>
    </citation>
    <scope>NUCLEOTIDE SEQUENCE [LARGE SCALE GENOMIC DNA]</scope>
    <source>
        <strain evidence="4 5">ElP</strain>
    </source>
</reference>
<dbReference type="KEGG" id="tpla:ElP_64720"/>
<proteinExistence type="predicted"/>
<dbReference type="SUPFAM" id="SSF53756">
    <property type="entry name" value="UDP-Glycosyltransferase/glycogen phosphorylase"/>
    <property type="match status" value="1"/>
</dbReference>
<feature type="compositionally biased region" description="Polar residues" evidence="3">
    <location>
        <begin position="1"/>
        <end position="11"/>
    </location>
</feature>